<feature type="transmembrane region" description="Helical" evidence="1">
    <location>
        <begin position="73"/>
        <end position="98"/>
    </location>
</feature>
<dbReference type="PANTHER" id="PTHR12138:SF151">
    <property type="entry name" value="SECRETED PROTEIN"/>
    <property type="match status" value="1"/>
</dbReference>
<keyword evidence="1" id="KW-0472">Membrane</keyword>
<keyword evidence="3" id="KW-1185">Reference proteome</keyword>
<reference evidence="2 3" key="1">
    <citation type="submission" date="2009-03" db="EMBL/GenBank/DDBJ databases">
        <authorList>
            <person name="Warren W."/>
            <person name="Ye L."/>
            <person name="Minx P."/>
            <person name="Worley K."/>
            <person name="Gibbs R."/>
            <person name="Wilson R.K."/>
        </authorList>
    </citation>
    <scope>NUCLEOTIDE SEQUENCE [LARGE SCALE GENOMIC DNA]</scope>
</reference>
<evidence type="ECO:0000313" key="2">
    <source>
        <dbReference type="Ensembl" id="ENSCJAP00000081112.1"/>
    </source>
</evidence>
<organism evidence="2 3">
    <name type="scientific">Callithrix jacchus</name>
    <name type="common">White-tufted-ear marmoset</name>
    <name type="synonym">Simia Jacchus</name>
    <dbReference type="NCBI Taxonomy" id="9483"/>
    <lineage>
        <taxon>Eukaryota</taxon>
        <taxon>Metazoa</taxon>
        <taxon>Chordata</taxon>
        <taxon>Craniata</taxon>
        <taxon>Vertebrata</taxon>
        <taxon>Euteleostomi</taxon>
        <taxon>Mammalia</taxon>
        <taxon>Eutheria</taxon>
        <taxon>Euarchontoglires</taxon>
        <taxon>Primates</taxon>
        <taxon>Haplorrhini</taxon>
        <taxon>Platyrrhini</taxon>
        <taxon>Cebidae</taxon>
        <taxon>Callitrichinae</taxon>
        <taxon>Callithrix</taxon>
        <taxon>Callithrix</taxon>
    </lineage>
</organism>
<accession>A0A8I3WCI9</accession>
<name>A0A8I3WCI9_CALJA</name>
<dbReference type="GeneTree" id="ENSGT01150000286943"/>
<evidence type="ECO:0000313" key="3">
    <source>
        <dbReference type="Proteomes" id="UP000008225"/>
    </source>
</evidence>
<keyword evidence="1" id="KW-1133">Transmembrane helix</keyword>
<dbReference type="Ensembl" id="ENSCJAT00000118337.1">
    <property type="protein sequence ID" value="ENSCJAP00000081112.1"/>
    <property type="gene ID" value="ENSCJAG00000086733.1"/>
</dbReference>
<evidence type="ECO:0000256" key="1">
    <source>
        <dbReference type="SAM" id="Phobius"/>
    </source>
</evidence>
<keyword evidence="1" id="KW-0812">Transmembrane</keyword>
<dbReference type="AlphaFoldDB" id="A0A8I3WCI9"/>
<dbReference type="PANTHER" id="PTHR12138">
    <property type="entry name" value="PRIMATE-EXPANDED PROTEIN FAMILY"/>
    <property type="match status" value="1"/>
</dbReference>
<dbReference type="Proteomes" id="UP000008225">
    <property type="component" value="Chromosome 16"/>
</dbReference>
<proteinExistence type="predicted"/>
<protein>
    <submittedName>
        <fullName evidence="2">Uncharacterized protein</fullName>
    </submittedName>
</protein>
<feature type="transmembrane region" description="Helical" evidence="1">
    <location>
        <begin position="12"/>
        <end position="30"/>
    </location>
</feature>
<reference evidence="2" key="3">
    <citation type="submission" date="2025-09" db="UniProtKB">
        <authorList>
            <consortium name="Ensembl"/>
        </authorList>
    </citation>
    <scope>IDENTIFICATION</scope>
</reference>
<sequence>MQDSCIGTHMAVCFAAFLPFTHIWISPHAIPPQLPMPLSFPIPPNRPQCVVLPSLCPCVLIVHHPPMSENMRYFIFCSCVSLLRMMFSRFIFLFSLYLRWSLTLLPRLECNGTILAHCNLCLPGSCNSPASASQVAGTTGSCHHAKLIFVF</sequence>
<reference evidence="2" key="2">
    <citation type="submission" date="2025-08" db="UniProtKB">
        <authorList>
            <consortium name="Ensembl"/>
        </authorList>
    </citation>
    <scope>IDENTIFICATION</scope>
</reference>